<dbReference type="CDD" id="cd15904">
    <property type="entry name" value="TSPO_MBR"/>
    <property type="match status" value="1"/>
</dbReference>
<evidence type="ECO:0000256" key="2">
    <source>
        <dbReference type="ARBA" id="ARBA00007524"/>
    </source>
</evidence>
<feature type="transmembrane region" description="Helical" evidence="6">
    <location>
        <begin position="134"/>
        <end position="155"/>
    </location>
</feature>
<evidence type="ECO:0000313" key="8">
    <source>
        <dbReference type="Proteomes" id="UP000178602"/>
    </source>
</evidence>
<keyword evidence="4 6" id="KW-1133">Transmembrane helix</keyword>
<accession>A0A1F4T7S3</accession>
<dbReference type="EMBL" id="MEUG01000001">
    <property type="protein sequence ID" value="OGC28696.1"/>
    <property type="molecule type" value="Genomic_DNA"/>
</dbReference>
<dbReference type="InterPro" id="IPR038330">
    <property type="entry name" value="TspO/MBR-related_sf"/>
</dbReference>
<protein>
    <submittedName>
        <fullName evidence="7">TspO protein</fullName>
    </submittedName>
</protein>
<dbReference type="Proteomes" id="UP000178602">
    <property type="component" value="Unassembled WGS sequence"/>
</dbReference>
<dbReference type="InterPro" id="IPR004307">
    <property type="entry name" value="TspO_MBR"/>
</dbReference>
<dbReference type="Gene3D" id="1.20.1260.100">
    <property type="entry name" value="TspO/MBR protein"/>
    <property type="match status" value="1"/>
</dbReference>
<evidence type="ECO:0000256" key="1">
    <source>
        <dbReference type="ARBA" id="ARBA00004141"/>
    </source>
</evidence>
<feature type="transmembrane region" description="Helical" evidence="6">
    <location>
        <begin position="104"/>
        <end position="122"/>
    </location>
</feature>
<keyword evidence="5 6" id="KW-0472">Membrane</keyword>
<comment type="similarity">
    <text evidence="2">Belongs to the TspO/BZRP family.</text>
</comment>
<dbReference type="PIRSF" id="PIRSF005859">
    <property type="entry name" value="PBR"/>
    <property type="match status" value="1"/>
</dbReference>
<dbReference type="FunFam" id="1.20.1260.100:FF:000001">
    <property type="entry name" value="translocator protein 2"/>
    <property type="match status" value="1"/>
</dbReference>
<keyword evidence="3 6" id="KW-0812">Transmembrane</keyword>
<reference evidence="7 8" key="1">
    <citation type="journal article" date="2016" name="Nat. Commun.">
        <title>Thousands of microbial genomes shed light on interconnected biogeochemical processes in an aquifer system.</title>
        <authorList>
            <person name="Anantharaman K."/>
            <person name="Brown C.T."/>
            <person name="Hug L.A."/>
            <person name="Sharon I."/>
            <person name="Castelle C.J."/>
            <person name="Probst A.J."/>
            <person name="Thomas B.C."/>
            <person name="Singh A."/>
            <person name="Wilkins M.J."/>
            <person name="Karaoz U."/>
            <person name="Brodie E.L."/>
            <person name="Williams K.H."/>
            <person name="Hubbard S.S."/>
            <person name="Banfield J.F."/>
        </authorList>
    </citation>
    <scope>NUCLEOTIDE SEQUENCE [LARGE SCALE GENOMIC DNA]</scope>
</reference>
<evidence type="ECO:0000256" key="5">
    <source>
        <dbReference type="ARBA" id="ARBA00023136"/>
    </source>
</evidence>
<proteinExistence type="inferred from homology"/>
<dbReference type="GO" id="GO:0016020">
    <property type="term" value="C:membrane"/>
    <property type="evidence" value="ECO:0007669"/>
    <property type="project" value="UniProtKB-SubCell"/>
</dbReference>
<name>A0A1F4T7S3_UNCSA</name>
<feature type="transmembrane region" description="Helical" evidence="6">
    <location>
        <begin position="46"/>
        <end position="67"/>
    </location>
</feature>
<comment type="caution">
    <text evidence="7">The sequence shown here is derived from an EMBL/GenBank/DDBJ whole genome shotgun (WGS) entry which is preliminary data.</text>
</comment>
<gene>
    <name evidence="7" type="ORF">A3K49_07065</name>
</gene>
<comment type="subcellular location">
    <subcellularLocation>
        <location evidence="1">Membrane</location>
        <topology evidence="1">Multi-pass membrane protein</topology>
    </subcellularLocation>
</comment>
<evidence type="ECO:0000256" key="4">
    <source>
        <dbReference type="ARBA" id="ARBA00022989"/>
    </source>
</evidence>
<dbReference type="AlphaFoldDB" id="A0A1F4T7S3"/>
<evidence type="ECO:0000256" key="6">
    <source>
        <dbReference type="SAM" id="Phobius"/>
    </source>
</evidence>
<feature type="transmembrane region" description="Helical" evidence="6">
    <location>
        <begin position="79"/>
        <end position="98"/>
    </location>
</feature>
<organism evidence="7 8">
    <name type="scientific">candidate division WOR-1 bacterium RIFOXYC12_FULL_54_18</name>
    <dbReference type="NCBI Taxonomy" id="1802584"/>
    <lineage>
        <taxon>Bacteria</taxon>
        <taxon>Bacillati</taxon>
        <taxon>Saganbacteria</taxon>
    </lineage>
</organism>
<dbReference type="GO" id="GO:0033013">
    <property type="term" value="P:tetrapyrrole metabolic process"/>
    <property type="evidence" value="ECO:0007669"/>
    <property type="project" value="UniProtKB-ARBA"/>
</dbReference>
<dbReference type="PANTHER" id="PTHR10057:SF0">
    <property type="entry name" value="TRANSLOCATOR PROTEIN"/>
    <property type="match status" value="1"/>
</dbReference>
<sequence length="156" mass="17598">MTRIFGIIIATIVCLGAGFLGSLATMPSIPTWYVALNKPPFNPPNWLFGPVWIILYIMMGIAAYLIFEKGWDKKEVKLSLMHFGFQLVFNVAWSIVFFGLHSPWGAFIVIVILWLLILETIIRFGKLSKPAAWLLVPYILWVSFASILNLAVALLN</sequence>
<feature type="transmembrane region" description="Helical" evidence="6">
    <location>
        <begin position="7"/>
        <end position="26"/>
    </location>
</feature>
<dbReference type="Pfam" id="PF03073">
    <property type="entry name" value="TspO_MBR"/>
    <property type="match status" value="1"/>
</dbReference>
<dbReference type="PANTHER" id="PTHR10057">
    <property type="entry name" value="PERIPHERAL-TYPE BENZODIAZEPINE RECEPTOR"/>
    <property type="match status" value="1"/>
</dbReference>
<evidence type="ECO:0000313" key="7">
    <source>
        <dbReference type="EMBL" id="OGC28696.1"/>
    </source>
</evidence>
<evidence type="ECO:0000256" key="3">
    <source>
        <dbReference type="ARBA" id="ARBA00022692"/>
    </source>
</evidence>